<dbReference type="EMBL" id="CP048620">
    <property type="protein sequence ID" value="QPJ65214.1"/>
    <property type="molecule type" value="Genomic_DNA"/>
</dbReference>
<gene>
    <name evidence="4" type="ORF">G3M78_07350</name>
</gene>
<dbReference type="GO" id="GO:0008168">
    <property type="term" value="F:methyltransferase activity"/>
    <property type="evidence" value="ECO:0007669"/>
    <property type="project" value="UniProtKB-KW"/>
</dbReference>
<dbReference type="CDD" id="cd02440">
    <property type="entry name" value="AdoMet_MTases"/>
    <property type="match status" value="1"/>
</dbReference>
<accession>A0A7T0C283</accession>
<reference evidence="5" key="1">
    <citation type="submission" date="2020-02" db="EMBL/GenBank/DDBJ databases">
        <title>Genomic and physiological characterization of two novel Nitrospinaceae genera.</title>
        <authorList>
            <person name="Mueller A.J."/>
            <person name="Jung M.-Y."/>
            <person name="Strachan C.R."/>
            <person name="Herbold C.W."/>
            <person name="Kirkegaard R.H."/>
            <person name="Daims H."/>
        </authorList>
    </citation>
    <scope>NUCLEOTIDE SEQUENCE [LARGE SCALE GENOMIC DNA]</scope>
</reference>
<keyword evidence="1 4" id="KW-0489">Methyltransferase</keyword>
<dbReference type="GO" id="GO:0032259">
    <property type="term" value="P:methylation"/>
    <property type="evidence" value="ECO:0007669"/>
    <property type="project" value="UniProtKB-KW"/>
</dbReference>
<dbReference type="PANTHER" id="PTHR43464">
    <property type="entry name" value="METHYLTRANSFERASE"/>
    <property type="match status" value="1"/>
</dbReference>
<evidence type="ECO:0000313" key="4">
    <source>
        <dbReference type="EMBL" id="QPJ65214.1"/>
    </source>
</evidence>
<dbReference type="AlphaFoldDB" id="A0A7T0C283"/>
<dbReference type="Gene3D" id="3.40.50.150">
    <property type="entry name" value="Vaccinia Virus protein VP39"/>
    <property type="match status" value="1"/>
</dbReference>
<proteinExistence type="predicted"/>
<organism evidence="4 5">
    <name type="scientific">Candidatus Nitrohelix vancouverensis</name>
    <dbReference type="NCBI Taxonomy" id="2705534"/>
    <lineage>
        <taxon>Bacteria</taxon>
        <taxon>Pseudomonadati</taxon>
        <taxon>Nitrospinota/Tectimicrobiota group</taxon>
        <taxon>Nitrospinota</taxon>
        <taxon>Nitrospinia</taxon>
        <taxon>Nitrospinales</taxon>
        <taxon>Nitrospinaceae</taxon>
        <taxon>Candidatus Nitrohelix</taxon>
    </lineage>
</organism>
<evidence type="ECO:0000256" key="2">
    <source>
        <dbReference type="ARBA" id="ARBA00022679"/>
    </source>
</evidence>
<dbReference type="InterPro" id="IPR029063">
    <property type="entry name" value="SAM-dependent_MTases_sf"/>
</dbReference>
<evidence type="ECO:0000256" key="3">
    <source>
        <dbReference type="ARBA" id="ARBA00022691"/>
    </source>
</evidence>
<dbReference type="KEGG" id="nva:G3M78_07350"/>
<dbReference type="PANTHER" id="PTHR43464:SF19">
    <property type="entry name" value="UBIQUINONE BIOSYNTHESIS O-METHYLTRANSFERASE, MITOCHONDRIAL"/>
    <property type="match status" value="1"/>
</dbReference>
<sequence length="303" mass="34723">MKLIDRFLEHFSDRCQVYYPAIEKARRRHPDTFDALGETLLGWASQKLGDGWEETLSAGYMHFLMDVNRSQMEYERRGHYPNKSYDEVYKTVYDNPEFMDRYHWGVFVTTFAWEHHLEIYEFFRSAFLPKLQGKEGRLLDLGSGSGVWSLLTLQDKKGWISQGIDISRHSVGIASAMAETAKASSQVRFSVADALEHQDESLYDAGVSCFLLEHLEGPQRLFDNLARNLKPGAWAFVTAALTAAEADHIAEFKKESEILQMVERAGFRAVAMHSAAPDTHPRSQQFLPRSMAVVLQKKHNDIW</sequence>
<dbReference type="SUPFAM" id="SSF53335">
    <property type="entry name" value="S-adenosyl-L-methionine-dependent methyltransferases"/>
    <property type="match status" value="1"/>
</dbReference>
<name>A0A7T0C283_9BACT</name>
<dbReference type="Pfam" id="PF13489">
    <property type="entry name" value="Methyltransf_23"/>
    <property type="match status" value="1"/>
</dbReference>
<evidence type="ECO:0000313" key="5">
    <source>
        <dbReference type="Proteomes" id="UP000594464"/>
    </source>
</evidence>
<protein>
    <submittedName>
        <fullName evidence="4">Class I SAM-dependent methyltransferase</fullName>
    </submittedName>
</protein>
<evidence type="ECO:0000256" key="1">
    <source>
        <dbReference type="ARBA" id="ARBA00022603"/>
    </source>
</evidence>
<dbReference type="Proteomes" id="UP000594464">
    <property type="component" value="Chromosome"/>
</dbReference>
<keyword evidence="2 4" id="KW-0808">Transferase</keyword>
<keyword evidence="3" id="KW-0949">S-adenosyl-L-methionine</keyword>